<dbReference type="PROSITE" id="PS51186">
    <property type="entry name" value="GNAT"/>
    <property type="match status" value="1"/>
</dbReference>
<dbReference type="Proteomes" id="UP001489333">
    <property type="component" value="Unassembled WGS sequence"/>
</dbReference>
<reference evidence="2 3" key="1">
    <citation type="submission" date="2024-04" db="EMBL/GenBank/DDBJ databases">
        <title>Novel Shewanella species isolated from Baltic Sea sediments.</title>
        <authorList>
            <person name="Martin-Rodriguez A.J."/>
            <person name="Fernandez-Juarez V."/>
            <person name="Valeriano V.D."/>
            <person name="Mihindukulasooriya I."/>
            <person name="Ceresnova L."/>
            <person name="Joffre E."/>
            <person name="Jensie-Markopoulos S."/>
            <person name="Moore E.R.B."/>
            <person name="Sjoling A."/>
        </authorList>
    </citation>
    <scope>NUCLEOTIDE SEQUENCE [LARGE SCALE GENOMIC DNA]</scope>
    <source>
        <strain evidence="2 3">VAX-SP0-0CM-1</strain>
    </source>
</reference>
<dbReference type="CDD" id="cd04301">
    <property type="entry name" value="NAT_SF"/>
    <property type="match status" value="1"/>
</dbReference>
<dbReference type="SUPFAM" id="SSF55729">
    <property type="entry name" value="Acyl-CoA N-acyltransferases (Nat)"/>
    <property type="match status" value="1"/>
</dbReference>
<name>A0ABU9UMF9_9GAMM</name>
<dbReference type="InterPro" id="IPR000182">
    <property type="entry name" value="GNAT_dom"/>
</dbReference>
<dbReference type="InterPro" id="IPR007235">
    <property type="entry name" value="Glyco_trans_28_C"/>
</dbReference>
<dbReference type="Pfam" id="PF13302">
    <property type="entry name" value="Acetyltransf_3"/>
    <property type="match status" value="1"/>
</dbReference>
<dbReference type="NCBIfam" id="TIGR03590">
    <property type="entry name" value="PseG"/>
    <property type="match status" value="1"/>
</dbReference>
<comment type="caution">
    <text evidence="2">The sequence shown here is derived from an EMBL/GenBank/DDBJ whole genome shotgun (WGS) entry which is preliminary data.</text>
</comment>
<dbReference type="Gene3D" id="3.40.50.2000">
    <property type="entry name" value="Glycogen Phosphorylase B"/>
    <property type="match status" value="1"/>
</dbReference>
<dbReference type="Gene3D" id="3.40.50.11190">
    <property type="match status" value="1"/>
</dbReference>
<dbReference type="PANTHER" id="PTHR43415:SF3">
    <property type="entry name" value="GNAT-FAMILY ACETYLTRANSFERASE"/>
    <property type="match status" value="1"/>
</dbReference>
<keyword evidence="2" id="KW-0378">Hydrolase</keyword>
<keyword evidence="3" id="KW-1185">Reference proteome</keyword>
<dbReference type="PANTHER" id="PTHR43415">
    <property type="entry name" value="SPERMIDINE N(1)-ACETYLTRANSFERASE"/>
    <property type="match status" value="1"/>
</dbReference>
<dbReference type="Gene3D" id="3.40.630.30">
    <property type="match status" value="1"/>
</dbReference>
<evidence type="ECO:0000259" key="1">
    <source>
        <dbReference type="PROSITE" id="PS51186"/>
    </source>
</evidence>
<dbReference type="Pfam" id="PF04101">
    <property type="entry name" value="Glyco_tran_28_C"/>
    <property type="match status" value="1"/>
</dbReference>
<protein>
    <submittedName>
        <fullName evidence="2">UDP-2,4-diacetamido-2,4, 6-trideoxy-beta-L-altropyranose hydrolase</fullName>
        <ecNumber evidence="2">3.6.1.57</ecNumber>
    </submittedName>
</protein>
<accession>A0ABU9UMF9</accession>
<dbReference type="InterPro" id="IPR016181">
    <property type="entry name" value="Acyl_CoA_acyltransferase"/>
</dbReference>
<gene>
    <name evidence="2" type="primary">pseG</name>
    <name evidence="2" type="ORF">AAGS29_02350</name>
</gene>
<dbReference type="EMBL" id="JBCHKU010000002">
    <property type="protein sequence ID" value="MEM6247452.1"/>
    <property type="molecule type" value="Genomic_DNA"/>
</dbReference>
<evidence type="ECO:0000313" key="3">
    <source>
        <dbReference type="Proteomes" id="UP001489333"/>
    </source>
</evidence>
<dbReference type="RefSeq" id="WP_311905282.1">
    <property type="nucleotide sequence ID" value="NZ_JAUOEV010000003.1"/>
</dbReference>
<sequence>MKVVFRVDASTWIGSGHVMRCLVLADALKKIASNVSFACLPQQGDMIAYIKERGFHVIKLTSVLSPITPVDDADYLGWLQRSINLDADDFITKVDSADIVITDHYAIGLEWQKKVKAALICKIIAIDDLVREHCADCIIDQTLGRKAEEYKTKTNILAGTNYALLTSTFSSFRAKAFVKVPPSSTPKILLSMGGVDAPNATLKVLKCLVGKIQGNITVLLSPRAPHYKEVVEWCGGHNEIIHCDFSNNMALLMSEHDIAIGAPGTTSWERACLGLPSIIIPLADNQTTITAQLVKHKAAIAVTLNNIEHDLVKSFETLINDWKTYHQNNLILCDGKGTQRVVLNLQQMILAEPFERYQLTLATSADITLVYKWQCHPNTRQYALTTSAPSWEEHASWMANKLMSLDDFFYVVRCNLSGQAVGVLRLDKQQDSHYLVSIFIAPEHYGKGVAKAALMLADLIHPNVTLHATVLEQNKPSQLLFEKANYQRISQQEFIRHRMK</sequence>
<dbReference type="SUPFAM" id="SSF53756">
    <property type="entry name" value="UDP-Glycosyltransferase/glycogen phosphorylase"/>
    <property type="match status" value="1"/>
</dbReference>
<organism evidence="2 3">
    <name type="scientific">Shewanella vaxholmensis</name>
    <dbReference type="NCBI Taxonomy" id="3063535"/>
    <lineage>
        <taxon>Bacteria</taxon>
        <taxon>Pseudomonadati</taxon>
        <taxon>Pseudomonadota</taxon>
        <taxon>Gammaproteobacteria</taxon>
        <taxon>Alteromonadales</taxon>
        <taxon>Shewanellaceae</taxon>
        <taxon>Shewanella</taxon>
    </lineage>
</organism>
<feature type="domain" description="N-acetyltransferase" evidence="1">
    <location>
        <begin position="357"/>
        <end position="500"/>
    </location>
</feature>
<dbReference type="EC" id="3.6.1.57" evidence="2"/>
<dbReference type="InterPro" id="IPR020023">
    <property type="entry name" value="PseG"/>
</dbReference>
<proteinExistence type="predicted"/>
<dbReference type="GO" id="GO:0016787">
    <property type="term" value="F:hydrolase activity"/>
    <property type="evidence" value="ECO:0007669"/>
    <property type="project" value="UniProtKB-KW"/>
</dbReference>
<evidence type="ECO:0000313" key="2">
    <source>
        <dbReference type="EMBL" id="MEM6247452.1"/>
    </source>
</evidence>